<dbReference type="PANTHER" id="PTHR21011:SF1">
    <property type="entry name" value="SMALL RIBOSOMAL SUBUNIT PROTEIN BS6M"/>
    <property type="match status" value="1"/>
</dbReference>
<keyword evidence="4 8" id="KW-0689">Ribosomal protein</keyword>
<dbReference type="RefSeq" id="WP_366923538.1">
    <property type="nucleotide sequence ID" value="NZ_CP121694.1"/>
</dbReference>
<evidence type="ECO:0000256" key="6">
    <source>
        <dbReference type="ARBA" id="ARBA00035104"/>
    </source>
</evidence>
<keyword evidence="3 8" id="KW-0694">RNA-binding</keyword>
<comment type="function">
    <text evidence="6 8">Binds together with bS18 to 16S ribosomal RNA.</text>
</comment>
<dbReference type="GO" id="GO:0003735">
    <property type="term" value="F:structural constituent of ribosome"/>
    <property type="evidence" value="ECO:0007669"/>
    <property type="project" value="InterPro"/>
</dbReference>
<evidence type="ECO:0000256" key="3">
    <source>
        <dbReference type="ARBA" id="ARBA00022884"/>
    </source>
</evidence>
<evidence type="ECO:0000313" key="9">
    <source>
        <dbReference type="EMBL" id="WRO20651.1"/>
    </source>
</evidence>
<dbReference type="Gene3D" id="3.30.70.60">
    <property type="match status" value="1"/>
</dbReference>
<evidence type="ECO:0000256" key="2">
    <source>
        <dbReference type="ARBA" id="ARBA00022730"/>
    </source>
</evidence>
<keyword evidence="2 8" id="KW-0699">rRNA-binding</keyword>
<dbReference type="EMBL" id="CP121694">
    <property type="protein sequence ID" value="WRO20651.1"/>
    <property type="molecule type" value="Genomic_DNA"/>
</dbReference>
<dbReference type="InterPro" id="IPR014717">
    <property type="entry name" value="Transl_elong_EF1B/ribsomal_bS6"/>
</dbReference>
<dbReference type="InterPro" id="IPR000529">
    <property type="entry name" value="Ribosomal_bS6"/>
</dbReference>
<evidence type="ECO:0000256" key="8">
    <source>
        <dbReference type="HAMAP-Rule" id="MF_00360"/>
    </source>
</evidence>
<dbReference type="GO" id="GO:0070181">
    <property type="term" value="F:small ribosomal subunit rRNA binding"/>
    <property type="evidence" value="ECO:0007669"/>
    <property type="project" value="TreeGrafter"/>
</dbReference>
<dbReference type="AlphaFoldDB" id="A0AAU0UHY6"/>
<name>A0AAU0UHY6_9FIRM</name>
<dbReference type="SUPFAM" id="SSF54995">
    <property type="entry name" value="Ribosomal protein S6"/>
    <property type="match status" value="1"/>
</dbReference>
<keyword evidence="5 8" id="KW-0687">Ribonucleoprotein</keyword>
<dbReference type="GO" id="GO:1990904">
    <property type="term" value="C:ribonucleoprotein complex"/>
    <property type="evidence" value="ECO:0007669"/>
    <property type="project" value="UniProtKB-KW"/>
</dbReference>
<dbReference type="GO" id="GO:0006412">
    <property type="term" value="P:translation"/>
    <property type="evidence" value="ECO:0007669"/>
    <property type="project" value="UniProtKB-UniRule"/>
</dbReference>
<dbReference type="Proteomes" id="UP001329915">
    <property type="component" value="Chromosome"/>
</dbReference>
<dbReference type="NCBIfam" id="TIGR00166">
    <property type="entry name" value="S6"/>
    <property type="match status" value="1"/>
</dbReference>
<comment type="similarity">
    <text evidence="1 8">Belongs to the bacterial ribosomal protein bS6 family.</text>
</comment>
<evidence type="ECO:0000256" key="4">
    <source>
        <dbReference type="ARBA" id="ARBA00022980"/>
    </source>
</evidence>
<dbReference type="InterPro" id="IPR035980">
    <property type="entry name" value="Ribosomal_bS6_sf"/>
</dbReference>
<evidence type="ECO:0000256" key="5">
    <source>
        <dbReference type="ARBA" id="ARBA00023274"/>
    </source>
</evidence>
<sequence>MRAYECLYLVRPDIEDEAYTALVEKFNGVITSGGGEIESVDEWGKRRLAYEVRDYRDGKYILVQFSSNHEVSHEMERLMRISDDVLRFMVTRREEEK</sequence>
<keyword evidence="10" id="KW-1185">Reference proteome</keyword>
<dbReference type="CDD" id="cd00473">
    <property type="entry name" value="bS6"/>
    <property type="match status" value="1"/>
</dbReference>
<evidence type="ECO:0000256" key="1">
    <source>
        <dbReference type="ARBA" id="ARBA00009512"/>
    </source>
</evidence>
<dbReference type="GO" id="GO:0005737">
    <property type="term" value="C:cytoplasm"/>
    <property type="evidence" value="ECO:0007669"/>
    <property type="project" value="UniProtKB-ARBA"/>
</dbReference>
<dbReference type="PANTHER" id="PTHR21011">
    <property type="entry name" value="MITOCHONDRIAL 28S RIBOSOMAL PROTEIN S6"/>
    <property type="match status" value="1"/>
</dbReference>
<protein>
    <recommendedName>
        <fullName evidence="7 8">Small ribosomal subunit protein bS6</fullName>
    </recommendedName>
</protein>
<organism evidence="9 10">
    <name type="scientific">Metallumcola ferriviriculae</name>
    <dbReference type="NCBI Taxonomy" id="3039180"/>
    <lineage>
        <taxon>Bacteria</taxon>
        <taxon>Bacillati</taxon>
        <taxon>Bacillota</taxon>
        <taxon>Clostridia</taxon>
        <taxon>Neomoorellales</taxon>
        <taxon>Desulfitibacteraceae</taxon>
        <taxon>Metallumcola</taxon>
    </lineage>
</organism>
<dbReference type="Pfam" id="PF01250">
    <property type="entry name" value="Ribosomal_S6"/>
    <property type="match status" value="1"/>
</dbReference>
<evidence type="ECO:0000256" key="7">
    <source>
        <dbReference type="ARBA" id="ARBA00035294"/>
    </source>
</evidence>
<dbReference type="KEGG" id="dbc:MFMK1_000435"/>
<gene>
    <name evidence="8 9" type="primary">rpsF</name>
    <name evidence="9" type="ORF">MFMK1_000435</name>
</gene>
<dbReference type="InterPro" id="IPR020814">
    <property type="entry name" value="Ribosomal_S6_plastid/chlpt"/>
</dbReference>
<dbReference type="HAMAP" id="MF_00360">
    <property type="entry name" value="Ribosomal_bS6"/>
    <property type="match status" value="1"/>
</dbReference>
<proteinExistence type="inferred from homology"/>
<dbReference type="FunFam" id="3.30.70.60:FF:000002">
    <property type="entry name" value="30S ribosomal protein S6"/>
    <property type="match status" value="1"/>
</dbReference>
<evidence type="ECO:0000313" key="10">
    <source>
        <dbReference type="Proteomes" id="UP001329915"/>
    </source>
</evidence>
<dbReference type="GO" id="GO:0005840">
    <property type="term" value="C:ribosome"/>
    <property type="evidence" value="ECO:0007669"/>
    <property type="project" value="UniProtKB-KW"/>
</dbReference>
<reference evidence="9 10" key="1">
    <citation type="submission" date="2023-04" db="EMBL/GenBank/DDBJ databases">
        <authorList>
            <person name="Hsu D."/>
        </authorList>
    </citation>
    <scope>NUCLEOTIDE SEQUENCE [LARGE SCALE GENOMIC DNA]</scope>
    <source>
        <strain evidence="9 10">MK1</strain>
    </source>
</reference>
<accession>A0AAU0UHY6</accession>